<accession>A0A5B0NFB9</accession>
<name>A0A5B0NFB9_PUCGR</name>
<reference evidence="2 3" key="1">
    <citation type="submission" date="2019-05" db="EMBL/GenBank/DDBJ databases">
        <title>Emergence of the Ug99 lineage of the wheat stem rust pathogen through somatic hybridization.</title>
        <authorList>
            <person name="Li F."/>
            <person name="Upadhyaya N.M."/>
            <person name="Sperschneider J."/>
            <person name="Matny O."/>
            <person name="Nguyen-Phuc H."/>
            <person name="Mago R."/>
            <person name="Raley C."/>
            <person name="Miller M.E."/>
            <person name="Silverstein K.A.T."/>
            <person name="Henningsen E."/>
            <person name="Hirsch C.D."/>
            <person name="Visser B."/>
            <person name="Pretorius Z.A."/>
            <person name="Steffenson B.J."/>
            <person name="Schwessinger B."/>
            <person name="Dodds P.N."/>
            <person name="Figueroa M."/>
        </authorList>
    </citation>
    <scope>NUCLEOTIDE SEQUENCE [LARGE SCALE GENOMIC DNA]</scope>
    <source>
        <strain evidence="2 3">Ug99</strain>
    </source>
</reference>
<protein>
    <submittedName>
        <fullName evidence="2">Uncharacterized protein</fullName>
    </submittedName>
</protein>
<feature type="region of interest" description="Disordered" evidence="1">
    <location>
        <begin position="87"/>
        <end position="108"/>
    </location>
</feature>
<sequence>MPTNTTNDATNEPTGGNEGENTGGAATGTDNPDGSQSSLSPNEAIIAFVVSSLIPKFQEQASSTPMETDQDAPPGAKFVVAQQQLEKADAEEVAGRKRTERRARGMAQHNTTVSHFEPYARGVQSFLKFSLGGPEKPHDFPPPPTEKEKEAQYWIERRTQFILKQLDAIRQTLCEKSVVEQDYFISQAESEIRKNIQPPPFTPAPKKGEPRGSRPISAQTKGAVERDLASAGISRMNFDWTVKDCDSSAWNSAMVEVMGRKAVEWLRLSMKITEEDAAQATAIIQRWVHRKCREIQQAQGVEVKEYEAGKKAKLAKAQYTRWRKKVTVVLADKDSHSDIEGAEKEGDRPVRCVPVWRSDSLTPVMQGLDKMVIAQAQHHKQISVNKDLYGCSKSIFSRKKGIDGVPRNLPIDCYSKSWQDGLCKFKQDTVSEAAAFSVVNLAKGIDSLVTLAPPTAEILLSGLVPETHLDFFGNYQTSISTTSPTSLRATFHIKRNLKPGKMNQKWLQQPFYQTENGYEMRIRQLEGVVHLLLARTEPRWHPSFSSAPPIGSFRYSIKHGLEPVLPNKTAMSLAADWRIRQPITQKPCRQNQPIATCNASLLPARVPSLTPSTSLTNPTPPTIVSVSDSTNPAESSPKSDPANKPSNPASQPPSPRPSPPWIDRQPDSASDSLVVLRPDILSTTSANSRPDRLPVLPPPSLPLSTETAVNTSPLSTAAKDHTSLVIPTVNQPSNAIVIESRDPLSISSTTTSSPHPNTPTDSTLIIHSIPDSHYHPVALPRPTQQTPQLILLLTRSAL</sequence>
<comment type="caution">
    <text evidence="2">The sequence shown here is derived from an EMBL/GenBank/DDBJ whole genome shotgun (WGS) entry which is preliminary data.</text>
</comment>
<evidence type="ECO:0000256" key="1">
    <source>
        <dbReference type="SAM" id="MobiDB-lite"/>
    </source>
</evidence>
<feature type="compositionally biased region" description="Polar residues" evidence="1">
    <location>
        <begin position="624"/>
        <end position="638"/>
    </location>
</feature>
<feature type="compositionally biased region" description="Low complexity" evidence="1">
    <location>
        <begin position="608"/>
        <end position="617"/>
    </location>
</feature>
<dbReference type="AlphaFoldDB" id="A0A5B0NFB9"/>
<feature type="compositionally biased region" description="Pro residues" evidence="1">
    <location>
        <begin position="650"/>
        <end position="660"/>
    </location>
</feature>
<feature type="compositionally biased region" description="Basic and acidic residues" evidence="1">
    <location>
        <begin position="87"/>
        <end position="97"/>
    </location>
</feature>
<proteinExistence type="predicted"/>
<dbReference type="EMBL" id="VDEP01000410">
    <property type="protein sequence ID" value="KAA1086489.1"/>
    <property type="molecule type" value="Genomic_DNA"/>
</dbReference>
<gene>
    <name evidence="2" type="ORF">PGTUg99_024000</name>
</gene>
<dbReference type="Proteomes" id="UP000325313">
    <property type="component" value="Unassembled WGS sequence"/>
</dbReference>
<feature type="region of interest" description="Disordered" evidence="1">
    <location>
        <begin position="682"/>
        <end position="707"/>
    </location>
</feature>
<feature type="compositionally biased region" description="Gly residues" evidence="1">
    <location>
        <begin position="16"/>
        <end position="26"/>
    </location>
</feature>
<evidence type="ECO:0000313" key="2">
    <source>
        <dbReference type="EMBL" id="KAA1086489.1"/>
    </source>
</evidence>
<feature type="region of interest" description="Disordered" evidence="1">
    <location>
        <begin position="194"/>
        <end position="222"/>
    </location>
</feature>
<evidence type="ECO:0000313" key="3">
    <source>
        <dbReference type="Proteomes" id="UP000325313"/>
    </source>
</evidence>
<feature type="region of interest" description="Disordered" evidence="1">
    <location>
        <begin position="1"/>
        <end position="40"/>
    </location>
</feature>
<feature type="region of interest" description="Disordered" evidence="1">
    <location>
        <begin position="608"/>
        <end position="667"/>
    </location>
</feature>
<organism evidence="2 3">
    <name type="scientific">Puccinia graminis f. sp. tritici</name>
    <dbReference type="NCBI Taxonomy" id="56615"/>
    <lineage>
        <taxon>Eukaryota</taxon>
        <taxon>Fungi</taxon>
        <taxon>Dikarya</taxon>
        <taxon>Basidiomycota</taxon>
        <taxon>Pucciniomycotina</taxon>
        <taxon>Pucciniomycetes</taxon>
        <taxon>Pucciniales</taxon>
        <taxon>Pucciniaceae</taxon>
        <taxon>Puccinia</taxon>
    </lineage>
</organism>